<name>A0A813HVB4_POLGL</name>
<keyword evidence="5" id="KW-1133">Transmembrane helix</keyword>
<dbReference type="Gene3D" id="3.40.50.300">
    <property type="entry name" value="P-loop containing nucleotide triphosphate hydrolases"/>
    <property type="match status" value="1"/>
</dbReference>
<dbReference type="OrthoDB" id="7788754at2759"/>
<dbReference type="PROSITE" id="PS51715">
    <property type="entry name" value="G_GB1_RHD3"/>
    <property type="match status" value="1"/>
</dbReference>
<gene>
    <name evidence="7" type="ORF">PGLA1383_LOCUS56296</name>
</gene>
<dbReference type="GO" id="GO:0005525">
    <property type="term" value="F:GTP binding"/>
    <property type="evidence" value="ECO:0007669"/>
    <property type="project" value="UniProtKB-KW"/>
</dbReference>
<dbReference type="SUPFAM" id="SSF52540">
    <property type="entry name" value="P-loop containing nucleoside triphosphate hydrolases"/>
    <property type="match status" value="1"/>
</dbReference>
<accession>A0A813HVB4</accession>
<keyword evidence="8" id="KW-1185">Reference proteome</keyword>
<reference evidence="7" key="1">
    <citation type="submission" date="2021-02" db="EMBL/GenBank/DDBJ databases">
        <authorList>
            <person name="Dougan E. K."/>
            <person name="Rhodes N."/>
            <person name="Thang M."/>
            <person name="Chan C."/>
        </authorList>
    </citation>
    <scope>NUCLEOTIDE SEQUENCE</scope>
</reference>
<feature type="transmembrane region" description="Helical" evidence="5">
    <location>
        <begin position="496"/>
        <end position="517"/>
    </location>
</feature>
<evidence type="ECO:0000256" key="1">
    <source>
        <dbReference type="ARBA" id="ARBA00022741"/>
    </source>
</evidence>
<evidence type="ECO:0000313" key="8">
    <source>
        <dbReference type="Proteomes" id="UP000654075"/>
    </source>
</evidence>
<keyword evidence="5" id="KW-0472">Membrane</keyword>
<dbReference type="Proteomes" id="UP000654075">
    <property type="component" value="Unassembled WGS sequence"/>
</dbReference>
<organism evidence="7 8">
    <name type="scientific">Polarella glacialis</name>
    <name type="common">Dinoflagellate</name>
    <dbReference type="NCBI Taxonomy" id="89957"/>
    <lineage>
        <taxon>Eukaryota</taxon>
        <taxon>Sar</taxon>
        <taxon>Alveolata</taxon>
        <taxon>Dinophyceae</taxon>
        <taxon>Suessiales</taxon>
        <taxon>Suessiaceae</taxon>
        <taxon>Polarella</taxon>
    </lineage>
</organism>
<proteinExistence type="inferred from homology"/>
<dbReference type="InterPro" id="IPR030386">
    <property type="entry name" value="G_GB1_RHD3_dom"/>
</dbReference>
<evidence type="ECO:0000313" key="7">
    <source>
        <dbReference type="EMBL" id="CAE8641682.1"/>
    </source>
</evidence>
<dbReference type="AlphaFoldDB" id="A0A813HVB4"/>
<comment type="similarity">
    <text evidence="3">Belongs to the TRAFAC class dynamin-like GTPase superfamily. GB1/RHD3 GTPase family.</text>
</comment>
<dbReference type="GO" id="GO:0003924">
    <property type="term" value="F:GTPase activity"/>
    <property type="evidence" value="ECO:0007669"/>
    <property type="project" value="InterPro"/>
</dbReference>
<evidence type="ECO:0000256" key="2">
    <source>
        <dbReference type="ARBA" id="ARBA00023134"/>
    </source>
</evidence>
<feature type="region of interest" description="Disordered" evidence="4">
    <location>
        <begin position="90"/>
        <end position="110"/>
    </location>
</feature>
<evidence type="ECO:0000256" key="5">
    <source>
        <dbReference type="SAM" id="Phobius"/>
    </source>
</evidence>
<evidence type="ECO:0000256" key="3">
    <source>
        <dbReference type="PROSITE-ProRule" id="PRU01052"/>
    </source>
</evidence>
<feature type="domain" description="GB1/RHD3-type G" evidence="6">
    <location>
        <begin position="42"/>
        <end position="230"/>
    </location>
</feature>
<evidence type="ECO:0000259" key="6">
    <source>
        <dbReference type="PROSITE" id="PS51715"/>
    </source>
</evidence>
<keyword evidence="1" id="KW-0547">Nucleotide-binding</keyword>
<keyword evidence="5" id="KW-0812">Transmembrane</keyword>
<dbReference type="EMBL" id="CAJNNV010032969">
    <property type="protein sequence ID" value="CAE8641682.1"/>
    <property type="molecule type" value="Genomic_DNA"/>
</dbReference>
<keyword evidence="2" id="KW-0342">GTP-binding</keyword>
<dbReference type="InterPro" id="IPR015894">
    <property type="entry name" value="Guanylate-bd_N"/>
</dbReference>
<evidence type="ECO:0000256" key="4">
    <source>
        <dbReference type="SAM" id="MobiDB-lite"/>
    </source>
</evidence>
<dbReference type="PANTHER" id="PTHR10751">
    <property type="entry name" value="GUANYLATE BINDING PROTEIN"/>
    <property type="match status" value="1"/>
</dbReference>
<dbReference type="Pfam" id="PF02263">
    <property type="entry name" value="GBP"/>
    <property type="match status" value="1"/>
</dbReference>
<comment type="caution">
    <text evidence="7">The sequence shown here is derived from an EMBL/GenBank/DDBJ whole genome shotgun (WGS) entry which is preliminary data.</text>
</comment>
<dbReference type="InterPro" id="IPR027417">
    <property type="entry name" value="P-loop_NTPase"/>
</dbReference>
<sequence>MAASSNRTRPLKILQLKQESSEVEILTENLDIISKNLVDSGANLVSVVSVMGTYRTGKSFLLDLLTRYLKRKAAKEAAEESRVQVDPLFDKAGNATSAPNGRASKADGWRFGEDDRQKAAAPEWVLEGNSSRIHEGSKLDEQSDGFAWRPGKDKCTQGIWLWSTPFVFRDKDDRRVAVLLMDTQGAWDDTMTKAQSATIFGLTALLSSKLVYNIQNRIEEDKLENMDYITTFAQTVCADLPGKEAPFGHLELFIRDWVNFEDGYSFEQCKAQMAEHLDDHISPQKVPQDAVPRVERLKSTFKSIDAWGLPHPGLKVTKPTYTGEIDLIDRDFLYLLDKFGESFFGGSFPQPSAPLGCEITPGSFKRVVLNFAQAFRDNAQDMAIGLREAFVKVETITFRDDLAKRFREQLNRLAPDTAVMDPVDLAHDVDELINSLVDEFRMKLKPWRMADDDENAAVLDFIKTITEVANSRMAANNQQVEGATLKLVASPVVGTGAYFLLAHQIILMAVMGTSAYIQANKHAKRDRVEIYDPTVFAGVFEDAKKFGLQRYKDVQAMQIALSRITPKDAMESLMSASKQAGVMAAAAGAAGSQAAAGSAEGAVRPGGQQARAVAFK</sequence>
<protein>
    <recommendedName>
        <fullName evidence="6">GB1/RHD3-type G domain-containing protein</fullName>
    </recommendedName>
</protein>